<protein>
    <recommendedName>
        <fullName evidence="3">Peptidoglycan binding domain protein</fullName>
    </recommendedName>
</protein>
<comment type="caution">
    <text evidence="1">The sequence shown here is derived from an EMBL/GenBank/DDBJ whole genome shotgun (WGS) entry which is preliminary data.</text>
</comment>
<gene>
    <name evidence="1" type="ORF">Pla52n_08060</name>
</gene>
<dbReference type="PANTHER" id="PTHR39328:SF1">
    <property type="entry name" value="BLL2871 PROTEIN"/>
    <property type="match status" value="1"/>
</dbReference>
<accession>A0A5C6BCM1</accession>
<reference evidence="1 2" key="1">
    <citation type="submission" date="2019-02" db="EMBL/GenBank/DDBJ databases">
        <title>Deep-cultivation of Planctomycetes and their phenomic and genomic characterization uncovers novel biology.</title>
        <authorList>
            <person name="Wiegand S."/>
            <person name="Jogler M."/>
            <person name="Boedeker C."/>
            <person name="Pinto D."/>
            <person name="Vollmers J."/>
            <person name="Rivas-Marin E."/>
            <person name="Kohn T."/>
            <person name="Peeters S.H."/>
            <person name="Heuer A."/>
            <person name="Rast P."/>
            <person name="Oberbeckmann S."/>
            <person name="Bunk B."/>
            <person name="Jeske O."/>
            <person name="Meyerdierks A."/>
            <person name="Storesund J.E."/>
            <person name="Kallscheuer N."/>
            <person name="Luecker S."/>
            <person name="Lage O.M."/>
            <person name="Pohl T."/>
            <person name="Merkel B.J."/>
            <person name="Hornburger P."/>
            <person name="Mueller R.-W."/>
            <person name="Bruemmer F."/>
            <person name="Labrenz M."/>
            <person name="Spormann A.M."/>
            <person name="Op Den Camp H."/>
            <person name="Overmann J."/>
            <person name="Amann R."/>
            <person name="Jetten M.S.M."/>
            <person name="Mascher T."/>
            <person name="Medema M.H."/>
            <person name="Devos D.P."/>
            <person name="Kaster A.-K."/>
            <person name="Ovreas L."/>
            <person name="Rohde M."/>
            <person name="Galperin M.Y."/>
            <person name="Jogler C."/>
        </authorList>
    </citation>
    <scope>NUCLEOTIDE SEQUENCE [LARGE SCALE GENOMIC DNA]</scope>
    <source>
        <strain evidence="1 2">Pla52n</strain>
    </source>
</reference>
<proteinExistence type="predicted"/>
<dbReference type="AlphaFoldDB" id="A0A5C6BCM1"/>
<dbReference type="OrthoDB" id="9790012at2"/>
<dbReference type="PANTHER" id="PTHR39328">
    <property type="entry name" value="BLL2871 PROTEIN"/>
    <property type="match status" value="1"/>
</dbReference>
<sequence>MSVLTTFSIVAHDPSSESWGVAVQSKFFAVGTIVPHGQAGAGVIATQASGDPGMGRRGLSLLSEGLTASECIETLLKDDDQRESRQLGIVDHHGCAASYTGPKCFPIAGHLVEESFSVQGNMLAEGTLAAMSSQFKQSIGEEKAFARCLVDALAAGQAAGGEKRGQQSASLLVVRSKGGYGGGNDRAVDLRVDDHVRPIEELERLLLLQEVYLDKTMPPSFVSLEQCLHQYAARLDRFRQSRGLGPDITDQTVFQSFLDNENLGHFFDEDSQRIDARINTILNQCAADD</sequence>
<dbReference type="Gene3D" id="3.60.20.10">
    <property type="entry name" value="Glutamine Phosphoribosylpyrophosphate, subunit 1, domain 1"/>
    <property type="match status" value="1"/>
</dbReference>
<dbReference type="InterPro" id="IPR029055">
    <property type="entry name" value="Ntn_hydrolases_N"/>
</dbReference>
<keyword evidence="2" id="KW-1185">Reference proteome</keyword>
<evidence type="ECO:0008006" key="3">
    <source>
        <dbReference type="Google" id="ProtNLM"/>
    </source>
</evidence>
<dbReference type="SUPFAM" id="SSF56235">
    <property type="entry name" value="N-terminal nucleophile aminohydrolases (Ntn hydrolases)"/>
    <property type="match status" value="1"/>
</dbReference>
<name>A0A5C6BCM1_9BACT</name>
<evidence type="ECO:0000313" key="2">
    <source>
        <dbReference type="Proteomes" id="UP000320176"/>
    </source>
</evidence>
<dbReference type="EMBL" id="SJPN01000001">
    <property type="protein sequence ID" value="TWU08224.1"/>
    <property type="molecule type" value="Genomic_DNA"/>
</dbReference>
<evidence type="ECO:0000313" key="1">
    <source>
        <dbReference type="EMBL" id="TWU08224.1"/>
    </source>
</evidence>
<dbReference type="Pfam" id="PF06267">
    <property type="entry name" value="DUF1028"/>
    <property type="match status" value="1"/>
</dbReference>
<dbReference type="RefSeq" id="WP_146518306.1">
    <property type="nucleotide sequence ID" value="NZ_CP151726.1"/>
</dbReference>
<organism evidence="1 2">
    <name type="scientific">Stieleria varia</name>
    <dbReference type="NCBI Taxonomy" id="2528005"/>
    <lineage>
        <taxon>Bacteria</taxon>
        <taxon>Pseudomonadati</taxon>
        <taxon>Planctomycetota</taxon>
        <taxon>Planctomycetia</taxon>
        <taxon>Pirellulales</taxon>
        <taxon>Pirellulaceae</taxon>
        <taxon>Stieleria</taxon>
    </lineage>
</organism>
<dbReference type="Proteomes" id="UP000320176">
    <property type="component" value="Unassembled WGS sequence"/>
</dbReference>
<dbReference type="InterPro" id="IPR010430">
    <property type="entry name" value="DUF1028"/>
</dbReference>